<dbReference type="AlphaFoldDB" id="A0A2P2IU40"/>
<reference evidence="2" key="1">
    <citation type="submission" date="2018-02" db="EMBL/GenBank/DDBJ databases">
        <title>Rhizophora mucronata_Transcriptome.</title>
        <authorList>
            <person name="Meera S.P."/>
            <person name="Sreeshan A."/>
            <person name="Augustine A."/>
        </authorList>
    </citation>
    <scope>NUCLEOTIDE SEQUENCE</scope>
    <source>
        <tissue evidence="2">Leaf</tissue>
    </source>
</reference>
<name>A0A2P2IU40_RHIMU</name>
<protein>
    <submittedName>
        <fullName evidence="2">Uncharacterized protein</fullName>
    </submittedName>
</protein>
<dbReference type="EMBL" id="GGEC01004224">
    <property type="protein sequence ID" value="MBW84707.1"/>
    <property type="molecule type" value="Transcribed_RNA"/>
</dbReference>
<proteinExistence type="predicted"/>
<organism evidence="2">
    <name type="scientific">Rhizophora mucronata</name>
    <name type="common">Asiatic mangrove</name>
    <dbReference type="NCBI Taxonomy" id="61149"/>
    <lineage>
        <taxon>Eukaryota</taxon>
        <taxon>Viridiplantae</taxon>
        <taxon>Streptophyta</taxon>
        <taxon>Embryophyta</taxon>
        <taxon>Tracheophyta</taxon>
        <taxon>Spermatophyta</taxon>
        <taxon>Magnoliopsida</taxon>
        <taxon>eudicotyledons</taxon>
        <taxon>Gunneridae</taxon>
        <taxon>Pentapetalae</taxon>
        <taxon>rosids</taxon>
        <taxon>fabids</taxon>
        <taxon>Malpighiales</taxon>
        <taxon>Rhizophoraceae</taxon>
        <taxon>Rhizophora</taxon>
    </lineage>
</organism>
<accession>A0A2P2IU40</accession>
<feature type="transmembrane region" description="Helical" evidence="1">
    <location>
        <begin position="20"/>
        <end position="42"/>
    </location>
</feature>
<sequence>MHHKMDRSNELYHPLMLLISLYWSSRLACYLPGTLFFILLLLHLSRGCSWSKNADHHILGI</sequence>
<keyword evidence="1" id="KW-0472">Membrane</keyword>
<keyword evidence="1" id="KW-0812">Transmembrane</keyword>
<keyword evidence="1" id="KW-1133">Transmembrane helix</keyword>
<evidence type="ECO:0000256" key="1">
    <source>
        <dbReference type="SAM" id="Phobius"/>
    </source>
</evidence>
<evidence type="ECO:0000313" key="2">
    <source>
        <dbReference type="EMBL" id="MBW84707.1"/>
    </source>
</evidence>